<dbReference type="EMBL" id="VNWK01000026">
    <property type="protein sequence ID" value="TXJ93775.1"/>
    <property type="molecule type" value="Genomic_DNA"/>
</dbReference>
<reference evidence="9 11" key="1">
    <citation type="submission" date="2018-08" db="EMBL/GenBank/DDBJ databases">
        <title>Proposal of Muricauda 72 sp.nov. and Muricauda NH166 sp.nov., isolated from seawater.</title>
        <authorList>
            <person name="Cheng H."/>
            <person name="Wu Y.-H."/>
            <person name="Guo L.-L."/>
            <person name="Xu X.-W."/>
        </authorList>
    </citation>
    <scope>NUCLEOTIDE SEQUENCE [LARGE SCALE GENOMIC DNA]</scope>
    <source>
        <strain evidence="9 11">72</strain>
    </source>
</reference>
<organism evidence="9 11">
    <name type="scientific">Flagellimonas pelagia</name>
    <dbReference type="NCBI Taxonomy" id="2306998"/>
    <lineage>
        <taxon>Bacteria</taxon>
        <taxon>Pseudomonadati</taxon>
        <taxon>Bacteroidota</taxon>
        <taxon>Flavobacteriia</taxon>
        <taxon>Flavobacteriales</taxon>
        <taxon>Flavobacteriaceae</taxon>
        <taxon>Flagellimonas</taxon>
    </lineage>
</organism>
<keyword evidence="3 6" id="KW-0812">Transmembrane</keyword>
<name>A0A3A1NGQ4_9FLAO</name>
<sequence>MFKNNLKVAWRNLVRERRFTLLNLLGLSTGLACTILICLWVMDEIGKDKFHINGNRIYQVMQNAEEGDGGIFTTEHTPDLLGASLLNEVPEVEDAVVVRYLYWDETPGILSYNENGLKAKEIYATQNFFNVFSFPLVQGDINTALENKTSVLLSDVMAMKLFHTTDIVGKTVEWSKGTSAPNGINGPYKVMGVFKIPEASSITFDVIFSHEMYFSTVTHDISWFSSDPSTYILLKEGVNPDKLNEKLRGFIKSKFKDKEQQKWAGSLFIQKFADKYLHNTYENGKPSGGRINYVRLFSIIALFILLIACINFMNLSTAKAFQRYKEVGIKKVVGASRAMLAWQYLGESMIMSFLSLGVASILVALLLPAFRQITGKPLSIQMDFTIVLSMIAITLMTGIVAGSYPALYLSKFKPAMVLKGKLNTSGGETWMRKGLIVFQFTISAILILAVLVVYQQMDLVQTKDLGYNRDNIIHFTNEGNIAEHEDTFIKEAKAIPNVINVTNMEGDLLGNLSGGGRISWPGKTEQIQFSGSYADFDFVETMGLQMQQGRSFDLDYPTDSSGVIFNETAVRMMHLEEPLGTPIEFFGRKKHIIGVVKDFNYDSMYNKVGPYFISYRNNTANIVMRIKAGHEKQTLADLSDLFKKYNPNLPFEYTFLADDLNTLYASEQRVTVLSKYFAGLAIIISCLGLFGLAAFTAQKRQKEIGVRKVVGASITGIATMLSYDFLKLVCLSAVIAFPVALWLLNSWLQGFAYHIQISPLVFIITIVLLIFMTLVTISFQSIKAAMANPVKSLRIE</sequence>
<dbReference type="Proteomes" id="UP000321621">
    <property type="component" value="Unassembled WGS sequence"/>
</dbReference>
<evidence type="ECO:0000313" key="12">
    <source>
        <dbReference type="Proteomes" id="UP000321621"/>
    </source>
</evidence>
<comment type="caution">
    <text evidence="9">The sequence shown here is derived from an EMBL/GenBank/DDBJ whole genome shotgun (WGS) entry which is preliminary data.</text>
</comment>
<dbReference type="InterPro" id="IPR003838">
    <property type="entry name" value="ABC3_permease_C"/>
</dbReference>
<dbReference type="Pfam" id="PF02687">
    <property type="entry name" value="FtsX"/>
    <property type="match status" value="2"/>
</dbReference>
<gene>
    <name evidence="9" type="ORF">D2V05_10225</name>
    <name evidence="10" type="ORF">FQ017_10115</name>
</gene>
<dbReference type="PROSITE" id="PS51257">
    <property type="entry name" value="PROKAR_LIPOPROTEIN"/>
    <property type="match status" value="1"/>
</dbReference>
<feature type="transmembrane region" description="Helical" evidence="6">
    <location>
        <begin position="293"/>
        <end position="315"/>
    </location>
</feature>
<keyword evidence="12" id="KW-1185">Reference proteome</keyword>
<dbReference type="GO" id="GO:0005886">
    <property type="term" value="C:plasma membrane"/>
    <property type="evidence" value="ECO:0007669"/>
    <property type="project" value="UniProtKB-SubCell"/>
</dbReference>
<dbReference type="Proteomes" id="UP000266691">
    <property type="component" value="Unassembled WGS sequence"/>
</dbReference>
<evidence type="ECO:0000313" key="9">
    <source>
        <dbReference type="EMBL" id="RIV43875.1"/>
    </source>
</evidence>
<dbReference type="GO" id="GO:0022857">
    <property type="term" value="F:transmembrane transporter activity"/>
    <property type="evidence" value="ECO:0007669"/>
    <property type="project" value="TreeGrafter"/>
</dbReference>
<evidence type="ECO:0000256" key="5">
    <source>
        <dbReference type="ARBA" id="ARBA00023136"/>
    </source>
</evidence>
<accession>A0A3A1NGQ4</accession>
<dbReference type="RefSeq" id="WP_119647492.1">
    <property type="nucleotide sequence ID" value="NZ_QXFI01000026.1"/>
</dbReference>
<keyword evidence="4 6" id="KW-1133">Transmembrane helix</keyword>
<evidence type="ECO:0000313" key="11">
    <source>
        <dbReference type="Proteomes" id="UP000266691"/>
    </source>
</evidence>
<dbReference type="PANTHER" id="PTHR30572:SF18">
    <property type="entry name" value="ABC-TYPE MACROLIDE FAMILY EXPORT SYSTEM PERMEASE COMPONENT 2"/>
    <property type="match status" value="1"/>
</dbReference>
<dbReference type="PANTHER" id="PTHR30572">
    <property type="entry name" value="MEMBRANE COMPONENT OF TRANSPORTER-RELATED"/>
    <property type="match status" value="1"/>
</dbReference>
<feature type="transmembrane region" description="Helical" evidence="6">
    <location>
        <begin position="344"/>
        <end position="366"/>
    </location>
</feature>
<feature type="transmembrane region" description="Helical" evidence="6">
    <location>
        <begin position="757"/>
        <end position="779"/>
    </location>
</feature>
<reference evidence="10 12" key="2">
    <citation type="submission" date="2019-07" db="EMBL/GenBank/DDBJ databases">
        <title>Draft genome of two Muricauda strains isolated from deep sea.</title>
        <authorList>
            <person name="Sun C."/>
        </authorList>
    </citation>
    <scope>NUCLEOTIDE SEQUENCE [LARGE SCALE GENOMIC DNA]</scope>
    <source>
        <strain evidence="10 12">72</strain>
    </source>
</reference>
<feature type="domain" description="MacB-like periplasmic core" evidence="8">
    <location>
        <begin position="443"/>
        <end position="616"/>
    </location>
</feature>
<evidence type="ECO:0000256" key="6">
    <source>
        <dbReference type="SAM" id="Phobius"/>
    </source>
</evidence>
<evidence type="ECO:0000256" key="1">
    <source>
        <dbReference type="ARBA" id="ARBA00004651"/>
    </source>
</evidence>
<evidence type="ECO:0000256" key="2">
    <source>
        <dbReference type="ARBA" id="ARBA00022475"/>
    </source>
</evidence>
<feature type="transmembrane region" description="Helical" evidence="6">
    <location>
        <begin position="725"/>
        <end position="745"/>
    </location>
</feature>
<proteinExistence type="predicted"/>
<feature type="domain" description="ABC3 transporter permease C-terminal" evidence="7">
    <location>
        <begin position="299"/>
        <end position="413"/>
    </location>
</feature>
<dbReference type="EMBL" id="QXFI01000026">
    <property type="protein sequence ID" value="RIV43875.1"/>
    <property type="molecule type" value="Genomic_DNA"/>
</dbReference>
<evidence type="ECO:0000259" key="7">
    <source>
        <dbReference type="Pfam" id="PF02687"/>
    </source>
</evidence>
<dbReference type="InterPro" id="IPR025857">
    <property type="entry name" value="MacB_PCD"/>
</dbReference>
<evidence type="ECO:0000259" key="8">
    <source>
        <dbReference type="Pfam" id="PF12704"/>
    </source>
</evidence>
<evidence type="ECO:0000256" key="4">
    <source>
        <dbReference type="ARBA" id="ARBA00022989"/>
    </source>
</evidence>
<feature type="domain" description="MacB-like periplasmic core" evidence="8">
    <location>
        <begin position="20"/>
        <end position="248"/>
    </location>
</feature>
<keyword evidence="2" id="KW-1003">Cell membrane</keyword>
<comment type="subcellular location">
    <subcellularLocation>
        <location evidence="1">Cell membrane</location>
        <topology evidence="1">Multi-pass membrane protein</topology>
    </subcellularLocation>
</comment>
<dbReference type="AlphaFoldDB" id="A0A3A1NGQ4"/>
<feature type="transmembrane region" description="Helical" evidence="6">
    <location>
        <begin position="676"/>
        <end position="697"/>
    </location>
</feature>
<dbReference type="Pfam" id="PF12704">
    <property type="entry name" value="MacB_PCD"/>
    <property type="match status" value="2"/>
</dbReference>
<feature type="transmembrane region" description="Helical" evidence="6">
    <location>
        <begin position="386"/>
        <end position="409"/>
    </location>
</feature>
<evidence type="ECO:0000313" key="10">
    <source>
        <dbReference type="EMBL" id="TXJ93775.1"/>
    </source>
</evidence>
<keyword evidence="5 6" id="KW-0472">Membrane</keyword>
<protein>
    <submittedName>
        <fullName evidence="9">ABC transporter permease</fullName>
    </submittedName>
    <submittedName>
        <fullName evidence="10">FtsX-like permease family protein</fullName>
    </submittedName>
</protein>
<evidence type="ECO:0000256" key="3">
    <source>
        <dbReference type="ARBA" id="ARBA00022692"/>
    </source>
</evidence>
<feature type="domain" description="ABC3 transporter permease C-terminal" evidence="7">
    <location>
        <begin position="677"/>
        <end position="788"/>
    </location>
</feature>
<feature type="transmembrane region" description="Helical" evidence="6">
    <location>
        <begin position="430"/>
        <end position="454"/>
    </location>
</feature>
<dbReference type="InterPro" id="IPR050250">
    <property type="entry name" value="Macrolide_Exporter_MacB"/>
</dbReference>
<dbReference type="OrthoDB" id="5933722at2"/>
<feature type="transmembrane region" description="Helical" evidence="6">
    <location>
        <begin position="21"/>
        <end position="42"/>
    </location>
</feature>